<dbReference type="InterPro" id="IPR005149">
    <property type="entry name" value="Tscrpt_reg_PadR_N"/>
</dbReference>
<dbReference type="InterPro" id="IPR036390">
    <property type="entry name" value="WH_DNA-bd_sf"/>
</dbReference>
<dbReference type="AlphaFoldDB" id="A0A1H1SSA8"/>
<feature type="compositionally biased region" description="Basic and acidic residues" evidence="1">
    <location>
        <begin position="182"/>
        <end position="200"/>
    </location>
</feature>
<feature type="compositionally biased region" description="Basic residues" evidence="1">
    <location>
        <begin position="201"/>
        <end position="211"/>
    </location>
</feature>
<dbReference type="STRING" id="630515.SAMN04489812_2120"/>
<dbReference type="Pfam" id="PF03551">
    <property type="entry name" value="PadR"/>
    <property type="match status" value="1"/>
</dbReference>
<name>A0A1H1SSA8_9ACTN</name>
<gene>
    <name evidence="3" type="ORF">SAMN04489812_2120</name>
</gene>
<dbReference type="InterPro" id="IPR036388">
    <property type="entry name" value="WH-like_DNA-bd_sf"/>
</dbReference>
<feature type="region of interest" description="Disordered" evidence="1">
    <location>
        <begin position="181"/>
        <end position="211"/>
    </location>
</feature>
<dbReference type="OrthoDB" id="3186544at2"/>
<dbReference type="PANTHER" id="PTHR43252:SF7">
    <property type="entry name" value="TRANSCRIPTIONAL REGULATOR YQJI"/>
    <property type="match status" value="1"/>
</dbReference>
<proteinExistence type="predicted"/>
<evidence type="ECO:0000313" key="4">
    <source>
        <dbReference type="Proteomes" id="UP000199103"/>
    </source>
</evidence>
<evidence type="ECO:0000256" key="1">
    <source>
        <dbReference type="SAM" id="MobiDB-lite"/>
    </source>
</evidence>
<keyword evidence="4" id="KW-1185">Reference proteome</keyword>
<dbReference type="Proteomes" id="UP000199103">
    <property type="component" value="Chromosome I"/>
</dbReference>
<evidence type="ECO:0000259" key="2">
    <source>
        <dbReference type="Pfam" id="PF03551"/>
    </source>
</evidence>
<dbReference type="SUPFAM" id="SSF46785">
    <property type="entry name" value="Winged helix' DNA-binding domain"/>
    <property type="match status" value="1"/>
</dbReference>
<dbReference type="PANTHER" id="PTHR43252">
    <property type="entry name" value="TRANSCRIPTIONAL REGULATOR YQJI"/>
    <property type="match status" value="1"/>
</dbReference>
<dbReference type="Gene3D" id="1.10.10.10">
    <property type="entry name" value="Winged helix-like DNA-binding domain superfamily/Winged helix DNA-binding domain"/>
    <property type="match status" value="1"/>
</dbReference>
<sequence>MRDANPVRLLILGLLAGGPLHGHQIRRTAEITGIEQWGEVKVGALYGMLHRLEGEGLVEPMRTEQQGNRPRRTVYRITDAGRAELAIHRDRALTQPIVSSTTVEAALKWPAGLDAEALTDRLSLRREALAAKLAELLAGRELHQQEGHLSAASLAGYRRAELHLKAELAWHADLEGMLPEIARGDDRDRPTRGTEHDSKVTRIRQRKSTAS</sequence>
<keyword evidence="3" id="KW-0238">DNA-binding</keyword>
<protein>
    <submittedName>
        <fullName evidence="3">DNA-binding transcriptional regulator, PadR family</fullName>
    </submittedName>
</protein>
<evidence type="ECO:0000313" key="3">
    <source>
        <dbReference type="EMBL" id="SDS50864.1"/>
    </source>
</evidence>
<organism evidence="3 4">
    <name type="scientific">Microlunatus soli</name>
    <dbReference type="NCBI Taxonomy" id="630515"/>
    <lineage>
        <taxon>Bacteria</taxon>
        <taxon>Bacillati</taxon>
        <taxon>Actinomycetota</taxon>
        <taxon>Actinomycetes</taxon>
        <taxon>Propionibacteriales</taxon>
        <taxon>Propionibacteriaceae</taxon>
        <taxon>Microlunatus</taxon>
    </lineage>
</organism>
<accession>A0A1H1SSA8</accession>
<dbReference type="EMBL" id="LT629772">
    <property type="protein sequence ID" value="SDS50864.1"/>
    <property type="molecule type" value="Genomic_DNA"/>
</dbReference>
<feature type="domain" description="Transcription regulator PadR N-terminal" evidence="2">
    <location>
        <begin position="11"/>
        <end position="86"/>
    </location>
</feature>
<reference evidence="3 4" key="1">
    <citation type="submission" date="2016-10" db="EMBL/GenBank/DDBJ databases">
        <authorList>
            <person name="de Groot N.N."/>
        </authorList>
    </citation>
    <scope>NUCLEOTIDE SEQUENCE [LARGE SCALE GENOMIC DNA]</scope>
    <source>
        <strain evidence="3 4">DSM 21800</strain>
    </source>
</reference>
<dbReference type="GO" id="GO:0003677">
    <property type="term" value="F:DNA binding"/>
    <property type="evidence" value="ECO:0007669"/>
    <property type="project" value="UniProtKB-KW"/>
</dbReference>